<comment type="caution">
    <text evidence="2">The sequence shown here is derived from an EMBL/GenBank/DDBJ whole genome shotgun (WGS) entry which is preliminary data.</text>
</comment>
<dbReference type="PATRIC" id="fig|1454004.3.peg.3769"/>
<feature type="region of interest" description="Disordered" evidence="1">
    <location>
        <begin position="166"/>
        <end position="191"/>
    </location>
</feature>
<dbReference type="AlphaFoldDB" id="A0A011NR25"/>
<evidence type="ECO:0000313" key="2">
    <source>
        <dbReference type="EMBL" id="EXI85208.1"/>
    </source>
</evidence>
<keyword evidence="3" id="KW-1185">Reference proteome</keyword>
<dbReference type="STRING" id="1454004.AW11_03662"/>
<sequence length="467" mass="49565">MRAIITIPAALWGISSLLSIVALAVGDRGGLRSGQATAPAALASPTAFLANAAFVGKGYAAIPDRHSASRGENPRLRKVSLELGPADRLLIFADADADYRSAGAEQPPLRLSSRLSTSLLGQASDGQRSMLRTEYRLLSALYAQAEQQLAVAEQLSHLEAVLADLQRGTGTPSPPASPNLSPRATPAAAPRSLTPHLGAAAGLEKGGWWLELAALLGLIGGLSWLFGRRAGWRAEPQLIPAVADLPLDTSDDSGWELQAGSSPDAPLAESDSDSGVLADVGPVTDSVSVKPAPPCPQGDDAELAAALELAEIMASFGRTRGAEQALEEFVSAHPRVALTPWLKLIELYRENGQRQAFEALGLRLRRHFNVAAPEWELVGEAPGPMAPVGAEQVASIDQLLPRLPTLGREVRITREISRTWGSPECLAYLNRLLRDNRDGARKGFASGAVRELLLLIELLENRLVRAV</sequence>
<evidence type="ECO:0000256" key="1">
    <source>
        <dbReference type="SAM" id="MobiDB-lite"/>
    </source>
</evidence>
<gene>
    <name evidence="2" type="ORF">AW11_03662</name>
</gene>
<feature type="compositionally biased region" description="Low complexity" evidence="1">
    <location>
        <begin position="180"/>
        <end position="191"/>
    </location>
</feature>
<protein>
    <submittedName>
        <fullName evidence="2">Uncharacterized protein</fullName>
    </submittedName>
</protein>
<dbReference type="eggNOG" id="COG3170">
    <property type="taxonomic scope" value="Bacteria"/>
</dbReference>
<evidence type="ECO:0000313" key="3">
    <source>
        <dbReference type="Proteomes" id="UP000022141"/>
    </source>
</evidence>
<accession>A0A011NR25</accession>
<organism evidence="2 3">
    <name type="scientific">Accumulibacter regalis</name>
    <dbReference type="NCBI Taxonomy" id="522306"/>
    <lineage>
        <taxon>Bacteria</taxon>
        <taxon>Pseudomonadati</taxon>
        <taxon>Pseudomonadota</taxon>
        <taxon>Betaproteobacteria</taxon>
        <taxon>Candidatus Accumulibacter</taxon>
    </lineage>
</organism>
<dbReference type="Proteomes" id="UP000022141">
    <property type="component" value="Unassembled WGS sequence"/>
</dbReference>
<proteinExistence type="predicted"/>
<name>A0A011NR25_ACCRE</name>
<feature type="region of interest" description="Disordered" evidence="1">
    <location>
        <begin position="250"/>
        <end position="299"/>
    </location>
</feature>
<dbReference type="EMBL" id="JEMY01000058">
    <property type="protein sequence ID" value="EXI85208.1"/>
    <property type="molecule type" value="Genomic_DNA"/>
</dbReference>
<reference evidence="2" key="1">
    <citation type="submission" date="2014-02" db="EMBL/GenBank/DDBJ databases">
        <title>Expanding our view of genomic diversity in Candidatus Accumulibacter clades.</title>
        <authorList>
            <person name="Skennerton C.T."/>
            <person name="Barr J.J."/>
            <person name="Slater F.R."/>
            <person name="Bond P.L."/>
            <person name="Tyson G.W."/>
        </authorList>
    </citation>
    <scope>NUCLEOTIDE SEQUENCE [LARGE SCALE GENOMIC DNA]</scope>
</reference>